<evidence type="ECO:0000313" key="2">
    <source>
        <dbReference type="Proteomes" id="UP000715441"/>
    </source>
</evidence>
<name>A0ABX1JJI8_9PSEU</name>
<dbReference type="EMBL" id="JAAXLS010000075">
    <property type="protein sequence ID" value="NKQ59045.1"/>
    <property type="molecule type" value="Genomic_DNA"/>
</dbReference>
<evidence type="ECO:0000313" key="1">
    <source>
        <dbReference type="EMBL" id="NKQ59045.1"/>
    </source>
</evidence>
<protein>
    <submittedName>
        <fullName evidence="1">Uncharacterized protein</fullName>
    </submittedName>
</protein>
<gene>
    <name evidence="1" type="ORF">HFP15_40005</name>
</gene>
<organism evidence="1 2">
    <name type="scientific">Amycolatopsis acididurans</name>
    <dbReference type="NCBI Taxonomy" id="2724524"/>
    <lineage>
        <taxon>Bacteria</taxon>
        <taxon>Bacillati</taxon>
        <taxon>Actinomycetota</taxon>
        <taxon>Actinomycetes</taxon>
        <taxon>Pseudonocardiales</taxon>
        <taxon>Pseudonocardiaceae</taxon>
        <taxon>Amycolatopsis</taxon>
    </lineage>
</organism>
<dbReference type="Proteomes" id="UP000715441">
    <property type="component" value="Unassembled WGS sequence"/>
</dbReference>
<reference evidence="1 2" key="1">
    <citation type="submission" date="2020-04" db="EMBL/GenBank/DDBJ databases">
        <title>Novel species.</title>
        <authorList>
            <person name="Teo W.F.A."/>
            <person name="Lipun K."/>
            <person name="Srisuk N."/>
            <person name="Duangmal K."/>
        </authorList>
    </citation>
    <scope>NUCLEOTIDE SEQUENCE [LARGE SCALE GENOMIC DNA]</scope>
    <source>
        <strain evidence="1 2">K13G38</strain>
    </source>
</reference>
<comment type="caution">
    <text evidence="1">The sequence shown here is derived from an EMBL/GenBank/DDBJ whole genome shotgun (WGS) entry which is preliminary data.</text>
</comment>
<accession>A0ABX1JJI8</accession>
<sequence length="105" mass="11945">MFDKWTREAWRPVEPARPVIVRLVRVFPPEGVRWARGLPLWVHAGGFDVADEVPGELHGWALSSAGRWWASVRFRVQSRNGELHLDLDQFVPAEAVRPADENAPP</sequence>
<dbReference type="RefSeq" id="WP_168523443.1">
    <property type="nucleotide sequence ID" value="NZ_JAAXLS010000075.1"/>
</dbReference>
<proteinExistence type="predicted"/>
<keyword evidence="2" id="KW-1185">Reference proteome</keyword>